<dbReference type="InterPro" id="IPR029032">
    <property type="entry name" value="AhpD-like"/>
</dbReference>
<name>A0A841H5H5_9BACT</name>
<keyword evidence="2" id="KW-0456">Lyase</keyword>
<proteinExistence type="predicted"/>
<feature type="domain" description="Carboxymuconolactone decarboxylase-like" evidence="1">
    <location>
        <begin position="109"/>
        <end position="176"/>
    </location>
</feature>
<accession>A0A841H5H5</accession>
<dbReference type="Pfam" id="PF02627">
    <property type="entry name" value="CMD"/>
    <property type="match status" value="1"/>
</dbReference>
<keyword evidence="3" id="KW-1185">Reference proteome</keyword>
<sequence>MPEARRALLRVAAALATRDAARVRAALESAHGVAEGNHVDEVLLQSHLFVGFPDALNALAVWREVSGSQAPAALGEDPRVWEARGEQVCETVYGGNYQKLRENVRGLHPEFDGWMVNGGYGRVLGRPGLDLRTRELCIAALLAVWNAPRQLHSHLRGSLNAGASVAEVDEAVEIACAEMSAGRADEVRALWAGIRDRAR</sequence>
<dbReference type="PANTHER" id="PTHR33570:SF2">
    <property type="entry name" value="CARBOXYMUCONOLACTONE DECARBOXYLASE-LIKE DOMAIN-CONTAINING PROTEIN"/>
    <property type="match status" value="1"/>
</dbReference>
<dbReference type="Proteomes" id="UP000582837">
    <property type="component" value="Unassembled WGS sequence"/>
</dbReference>
<evidence type="ECO:0000259" key="1">
    <source>
        <dbReference type="Pfam" id="PF02627"/>
    </source>
</evidence>
<dbReference type="RefSeq" id="WP_170040077.1">
    <property type="nucleotide sequence ID" value="NZ_JABDTL010000002.1"/>
</dbReference>
<dbReference type="InterPro" id="IPR052512">
    <property type="entry name" value="4CMD/NDH-1_regulator"/>
</dbReference>
<organism evidence="2 3">
    <name type="scientific">Longimicrobium terrae</name>
    <dbReference type="NCBI Taxonomy" id="1639882"/>
    <lineage>
        <taxon>Bacteria</taxon>
        <taxon>Pseudomonadati</taxon>
        <taxon>Gemmatimonadota</taxon>
        <taxon>Longimicrobiia</taxon>
        <taxon>Longimicrobiales</taxon>
        <taxon>Longimicrobiaceae</taxon>
        <taxon>Longimicrobium</taxon>
    </lineage>
</organism>
<dbReference type="SUPFAM" id="SSF69118">
    <property type="entry name" value="AhpD-like"/>
    <property type="match status" value="1"/>
</dbReference>
<dbReference type="GO" id="GO:0047575">
    <property type="term" value="F:4-carboxymuconolactone decarboxylase activity"/>
    <property type="evidence" value="ECO:0007669"/>
    <property type="project" value="UniProtKB-EC"/>
</dbReference>
<dbReference type="EMBL" id="JACHIA010000020">
    <property type="protein sequence ID" value="MBB6073009.1"/>
    <property type="molecule type" value="Genomic_DNA"/>
</dbReference>
<dbReference type="InterPro" id="IPR003779">
    <property type="entry name" value="CMD-like"/>
</dbReference>
<dbReference type="Gene3D" id="1.20.1290.10">
    <property type="entry name" value="AhpD-like"/>
    <property type="match status" value="1"/>
</dbReference>
<gene>
    <name evidence="2" type="ORF">HNQ61_004675</name>
</gene>
<protein>
    <submittedName>
        <fullName evidence="2">4-carboxymuconolactone decarboxylase</fullName>
        <ecNumber evidence="2">4.1.1.44</ecNumber>
    </submittedName>
</protein>
<dbReference type="EC" id="4.1.1.44" evidence="2"/>
<dbReference type="PANTHER" id="PTHR33570">
    <property type="entry name" value="4-CARBOXYMUCONOLACTONE DECARBOXYLASE FAMILY PROTEIN"/>
    <property type="match status" value="1"/>
</dbReference>
<dbReference type="GO" id="GO:0051920">
    <property type="term" value="F:peroxiredoxin activity"/>
    <property type="evidence" value="ECO:0007669"/>
    <property type="project" value="InterPro"/>
</dbReference>
<comment type="caution">
    <text evidence="2">The sequence shown here is derived from an EMBL/GenBank/DDBJ whole genome shotgun (WGS) entry which is preliminary data.</text>
</comment>
<evidence type="ECO:0000313" key="2">
    <source>
        <dbReference type="EMBL" id="MBB6073009.1"/>
    </source>
</evidence>
<reference evidence="2 3" key="1">
    <citation type="submission" date="2020-08" db="EMBL/GenBank/DDBJ databases">
        <title>Genomic Encyclopedia of Type Strains, Phase IV (KMG-IV): sequencing the most valuable type-strain genomes for metagenomic binning, comparative biology and taxonomic classification.</title>
        <authorList>
            <person name="Goeker M."/>
        </authorList>
    </citation>
    <scope>NUCLEOTIDE SEQUENCE [LARGE SCALE GENOMIC DNA]</scope>
    <source>
        <strain evidence="2 3">DSM 29007</strain>
    </source>
</reference>
<dbReference type="AlphaFoldDB" id="A0A841H5H5"/>
<evidence type="ECO:0000313" key="3">
    <source>
        <dbReference type="Proteomes" id="UP000582837"/>
    </source>
</evidence>